<feature type="transmembrane region" description="Helical" evidence="3">
    <location>
        <begin position="44"/>
        <end position="66"/>
    </location>
</feature>
<keyword evidence="2" id="KW-0808">Transferase</keyword>
<gene>
    <name evidence="4" type="ORF">COS99_03545</name>
</gene>
<reference evidence="4 5" key="1">
    <citation type="submission" date="2017-09" db="EMBL/GenBank/DDBJ databases">
        <title>Depth-based differentiation of microbial function through sediment-hosted aquifers and enrichment of novel symbionts in the deep terrestrial subsurface.</title>
        <authorList>
            <person name="Probst A.J."/>
            <person name="Ladd B."/>
            <person name="Jarett J.K."/>
            <person name="Geller-Mcgrath D.E."/>
            <person name="Sieber C.M."/>
            <person name="Emerson J.B."/>
            <person name="Anantharaman K."/>
            <person name="Thomas B.C."/>
            <person name="Malmstrom R."/>
            <person name="Stieglmeier M."/>
            <person name="Klingl A."/>
            <person name="Woyke T."/>
            <person name="Ryan C.M."/>
            <person name="Banfield J.F."/>
        </authorList>
    </citation>
    <scope>NUCLEOTIDE SEQUENCE [LARGE SCALE GENOMIC DNA]</scope>
    <source>
        <strain evidence="4">CG07_land_8_20_14_0_80_42_15</strain>
    </source>
</reference>
<dbReference type="Gene3D" id="3.40.50.2000">
    <property type="entry name" value="Glycogen Phosphorylase B"/>
    <property type="match status" value="2"/>
</dbReference>
<dbReference type="SUPFAM" id="SSF53756">
    <property type="entry name" value="UDP-Glycosyltransferase/glycogen phosphorylase"/>
    <property type="match status" value="1"/>
</dbReference>
<dbReference type="AlphaFoldDB" id="A0A2J0KTQ2"/>
<dbReference type="EMBL" id="PEWV01000032">
    <property type="protein sequence ID" value="PIU41858.1"/>
    <property type="molecule type" value="Genomic_DNA"/>
</dbReference>
<dbReference type="InterPro" id="IPR051199">
    <property type="entry name" value="LPS_LOS_Heptosyltrfase"/>
</dbReference>
<proteinExistence type="predicted"/>
<evidence type="ECO:0000256" key="3">
    <source>
        <dbReference type="SAM" id="Phobius"/>
    </source>
</evidence>
<dbReference type="GO" id="GO:0008713">
    <property type="term" value="F:ADP-heptose-lipopolysaccharide heptosyltransferase activity"/>
    <property type="evidence" value="ECO:0007669"/>
    <property type="project" value="TreeGrafter"/>
</dbReference>
<dbReference type="CDD" id="cd03789">
    <property type="entry name" value="GT9_LPS_heptosyltransferase"/>
    <property type="match status" value="1"/>
</dbReference>
<dbReference type="Proteomes" id="UP000230052">
    <property type="component" value="Unassembled WGS sequence"/>
</dbReference>
<sequence>MNTNLVRQIDRNVGPFVNIFLLSLKTLHAKLYRKKDINDISIKNILIIKFFGMGSILLFSPTLQLIKEKYKNAKVTILTLTANEELCKMLPSIDRILCLNMDSLFKFISLLSKHLKHIRKDGYDLIINLEFLTNFSTLISLLSSIFLKNRIIIGFNSPFAWKNKINDINIAFGHGSHITKIFLKIANSLDIKADAVSFENEKKALLEHGDKNYQALLIKKYPFLNHCNSWIVINVNAGELCMHRRWPKQYFVTIIEALQKRTEAGIFLIGNENELGYTTELINMLGDTVRIVNLCGQIKIDQLIDLLMKCKLFITNDSGLLHIATVMEVNTVSFFGPETPALYGPIAGKHYVFYGDTYCSPCINIYNSKLSLCKDNICLTAISPKMVLKVLSEYFQLI</sequence>
<organism evidence="4 5">
    <name type="scientific">Candidatus Aquitaenariimonas noxiae</name>
    <dbReference type="NCBI Taxonomy" id="1974741"/>
    <lineage>
        <taxon>Bacteria</taxon>
        <taxon>Pseudomonadati</taxon>
        <taxon>Candidatus Omnitrophota</taxon>
        <taxon>Candidatus Aquitaenariimonas</taxon>
    </lineage>
</organism>
<evidence type="ECO:0000256" key="1">
    <source>
        <dbReference type="ARBA" id="ARBA00022676"/>
    </source>
</evidence>
<keyword evidence="3" id="KW-0472">Membrane</keyword>
<evidence type="ECO:0000313" key="5">
    <source>
        <dbReference type="Proteomes" id="UP000230052"/>
    </source>
</evidence>
<feature type="transmembrane region" description="Helical" evidence="3">
    <location>
        <begin position="12"/>
        <end position="32"/>
    </location>
</feature>
<name>A0A2J0KTQ2_9BACT</name>
<dbReference type="PANTHER" id="PTHR30160">
    <property type="entry name" value="TETRAACYLDISACCHARIDE 4'-KINASE-RELATED"/>
    <property type="match status" value="1"/>
</dbReference>
<dbReference type="GO" id="GO:0009244">
    <property type="term" value="P:lipopolysaccharide core region biosynthetic process"/>
    <property type="evidence" value="ECO:0007669"/>
    <property type="project" value="TreeGrafter"/>
</dbReference>
<accession>A0A2J0KTQ2</accession>
<evidence type="ECO:0000313" key="4">
    <source>
        <dbReference type="EMBL" id="PIU41858.1"/>
    </source>
</evidence>
<dbReference type="GO" id="GO:0005829">
    <property type="term" value="C:cytosol"/>
    <property type="evidence" value="ECO:0007669"/>
    <property type="project" value="TreeGrafter"/>
</dbReference>
<evidence type="ECO:0008006" key="6">
    <source>
        <dbReference type="Google" id="ProtNLM"/>
    </source>
</evidence>
<protein>
    <recommendedName>
        <fullName evidence="6">Glycosyltransferase family 9 protein</fullName>
    </recommendedName>
</protein>
<keyword evidence="3" id="KW-1133">Transmembrane helix</keyword>
<dbReference type="Pfam" id="PF01075">
    <property type="entry name" value="Glyco_transf_9"/>
    <property type="match status" value="1"/>
</dbReference>
<evidence type="ECO:0000256" key="2">
    <source>
        <dbReference type="ARBA" id="ARBA00022679"/>
    </source>
</evidence>
<keyword evidence="3" id="KW-0812">Transmembrane</keyword>
<dbReference type="InterPro" id="IPR002201">
    <property type="entry name" value="Glyco_trans_9"/>
</dbReference>
<keyword evidence="1" id="KW-0328">Glycosyltransferase</keyword>
<feature type="transmembrane region" description="Helical" evidence="3">
    <location>
        <begin position="125"/>
        <end position="147"/>
    </location>
</feature>
<comment type="caution">
    <text evidence="4">The sequence shown here is derived from an EMBL/GenBank/DDBJ whole genome shotgun (WGS) entry which is preliminary data.</text>
</comment>